<name>A0A9P5N8Z8_GYMJU</name>
<proteinExistence type="predicted"/>
<dbReference type="Proteomes" id="UP000724874">
    <property type="component" value="Unassembled WGS sequence"/>
</dbReference>
<feature type="domain" description="CxC2-like cysteine cluster KDZ transposase-associated" evidence="1">
    <location>
        <begin position="95"/>
        <end position="196"/>
    </location>
</feature>
<dbReference type="InterPro" id="IPR040521">
    <property type="entry name" value="KDZ"/>
</dbReference>
<dbReference type="Pfam" id="PF18803">
    <property type="entry name" value="CxC2"/>
    <property type="match status" value="1"/>
</dbReference>
<reference evidence="2" key="1">
    <citation type="submission" date="2020-11" db="EMBL/GenBank/DDBJ databases">
        <authorList>
            <consortium name="DOE Joint Genome Institute"/>
            <person name="Ahrendt S."/>
            <person name="Riley R."/>
            <person name="Andreopoulos W."/>
            <person name="LaButti K."/>
            <person name="Pangilinan J."/>
            <person name="Ruiz-duenas F.J."/>
            <person name="Barrasa J.M."/>
            <person name="Sanchez-Garcia M."/>
            <person name="Camarero S."/>
            <person name="Miyauchi S."/>
            <person name="Serrano A."/>
            <person name="Linde D."/>
            <person name="Babiker R."/>
            <person name="Drula E."/>
            <person name="Ayuso-Fernandez I."/>
            <person name="Pacheco R."/>
            <person name="Padilla G."/>
            <person name="Ferreira P."/>
            <person name="Barriuso J."/>
            <person name="Kellner H."/>
            <person name="Castanera R."/>
            <person name="Alfaro M."/>
            <person name="Ramirez L."/>
            <person name="Pisabarro A.G."/>
            <person name="Kuo A."/>
            <person name="Tritt A."/>
            <person name="Lipzen A."/>
            <person name="He G."/>
            <person name="Yan M."/>
            <person name="Ng V."/>
            <person name="Cullen D."/>
            <person name="Martin F."/>
            <person name="Rosso M.-N."/>
            <person name="Henrissat B."/>
            <person name="Hibbett D."/>
            <person name="Martinez A.T."/>
            <person name="Grigoriev I.V."/>
        </authorList>
    </citation>
    <scope>NUCLEOTIDE SEQUENCE</scope>
    <source>
        <strain evidence="2">AH 44721</strain>
    </source>
</reference>
<organism evidence="2 3">
    <name type="scientific">Gymnopilus junonius</name>
    <name type="common">Spectacular rustgill mushroom</name>
    <name type="synonym">Gymnopilus spectabilis subsp. junonius</name>
    <dbReference type="NCBI Taxonomy" id="109634"/>
    <lineage>
        <taxon>Eukaryota</taxon>
        <taxon>Fungi</taxon>
        <taxon>Dikarya</taxon>
        <taxon>Basidiomycota</taxon>
        <taxon>Agaricomycotina</taxon>
        <taxon>Agaricomycetes</taxon>
        <taxon>Agaricomycetidae</taxon>
        <taxon>Agaricales</taxon>
        <taxon>Agaricineae</taxon>
        <taxon>Hymenogastraceae</taxon>
        <taxon>Gymnopilus</taxon>
    </lineage>
</organism>
<accession>A0A9P5N8Z8</accession>
<comment type="caution">
    <text evidence="2">The sequence shown here is derived from an EMBL/GenBank/DDBJ whole genome shotgun (WGS) entry which is preliminary data.</text>
</comment>
<dbReference type="EMBL" id="JADNYJ010000240">
    <property type="protein sequence ID" value="KAF8873364.1"/>
    <property type="molecule type" value="Genomic_DNA"/>
</dbReference>
<evidence type="ECO:0000259" key="1">
    <source>
        <dbReference type="Pfam" id="PF18803"/>
    </source>
</evidence>
<protein>
    <recommendedName>
        <fullName evidence="1">CxC2-like cysteine cluster KDZ transposase-associated domain-containing protein</fullName>
    </recommendedName>
</protein>
<feature type="non-terminal residue" evidence="2">
    <location>
        <position position="1037"/>
    </location>
</feature>
<evidence type="ECO:0000313" key="2">
    <source>
        <dbReference type="EMBL" id="KAF8873364.1"/>
    </source>
</evidence>
<dbReference type="Pfam" id="PF18758">
    <property type="entry name" value="KDZ"/>
    <property type="match status" value="1"/>
</dbReference>
<keyword evidence="3" id="KW-1185">Reference proteome</keyword>
<evidence type="ECO:0000313" key="3">
    <source>
        <dbReference type="Proteomes" id="UP000724874"/>
    </source>
</evidence>
<dbReference type="OrthoDB" id="3056576at2759"/>
<gene>
    <name evidence="2" type="ORF">CPB84DRAFT_1895273</name>
</gene>
<sequence length="1037" mass="119062">SQRSKVLEAFEEAMPRFLDIILEHEFNALLGQPCPFCNSSGTKRTMQCYDCAHPLSCSECFISAHQHNRTHWAEVWNSERQYFVRHDISTLRPEGYAQHLGHNGDPCPMPENETDLFFIIVDVNGIHNTKLRFCHCPGAGDRVDQLLHHCLFPATLGHPESAFTFQLLHNFHLHHLESKATKYDYMGALRRLTDNAFTSEVLDLYPQFQVVTQVWMVLTAKKRLGQAHGIDEVLPHRPSGSLVVSCPACPDPHMNMLSGWEKTPSDFRHLNQLQLTLDGNFHLNCYVKNTDPHDTSLFHGRSYFPDDSMYADYVRKVVLKGSSDKFNCGHLEVLRKQNSSKKFKNMAVTGKVNTQCSHVFILSSVDLQISERFANVNFGLAHALRPLMDSIRKHKIFAGWSEEKIQELLRQAFDVLISYDVTCSYCVHVLERFINTTQIQDVAQIIAIARWLIPLVHVQNHNDDCMYRFASAYIKSAGHFHGETAEHFWPTGNQLGGQTCQMNAGHCHDTLIDHFGNWNFKKLINLHESDALYNDLINAKKLYDVKLEIFKGLSSQYVDYMQEWDKLDRSWSLRHGAVYSVYRHNQKKVPSQMQIYEMLLKELESESSESHLLNQSSASKSDIHFIHEGLLIRAAQLEIRTKIAFSKTENSEALKATIENAHERLRTRIDKWCSKQKCVLPQVADLVAAQVQVALRPEDECLFLPSDLSEKERQDLDIPVRLTICEHWLLEGHVYDVLRDIRTIVKTLTNLCDEKKAQDYGQVRQTRSSTRIQEVVALRDGNIKEYNSACNSLINLGCIDNDDPILRPLKKEDTYHKRTTIKRAVGDTYRHDGLMWTNRGLTAGTQRAQSTHASAADAIPSEISTLGTQGSKPKKHLYPFTYHSLSLSDGWIWTIRPCKGLKEEELRDWLEEGDRVQWFRAEAEMQRWREEWEIKQAEFLHCIHYFDRLSNAWSELASLHSGGKASYAKKTAAMYRETGNRAKNLLIDAGYGHLLELDGPALVSHFQELWSLPDNNVPELQVRSFTPCKCHVNEILL</sequence>
<dbReference type="InterPro" id="IPR041457">
    <property type="entry name" value="CxC2_KDZ-assoc"/>
</dbReference>
<dbReference type="AlphaFoldDB" id="A0A9P5N8Z8"/>